<keyword evidence="1" id="KW-0472">Membrane</keyword>
<evidence type="ECO:0000256" key="1">
    <source>
        <dbReference type="SAM" id="Phobius"/>
    </source>
</evidence>
<name>A0A0N1PF98_PAPXU</name>
<dbReference type="AlphaFoldDB" id="A0A0N1PF98"/>
<evidence type="ECO:0000313" key="2">
    <source>
        <dbReference type="EMBL" id="KPJ05673.1"/>
    </source>
</evidence>
<organism evidence="2 3">
    <name type="scientific">Papilio xuthus</name>
    <name type="common">Asian swallowtail butterfly</name>
    <dbReference type="NCBI Taxonomy" id="66420"/>
    <lineage>
        <taxon>Eukaryota</taxon>
        <taxon>Metazoa</taxon>
        <taxon>Ecdysozoa</taxon>
        <taxon>Arthropoda</taxon>
        <taxon>Hexapoda</taxon>
        <taxon>Insecta</taxon>
        <taxon>Pterygota</taxon>
        <taxon>Neoptera</taxon>
        <taxon>Endopterygota</taxon>
        <taxon>Lepidoptera</taxon>
        <taxon>Glossata</taxon>
        <taxon>Ditrysia</taxon>
        <taxon>Papilionoidea</taxon>
        <taxon>Papilionidae</taxon>
        <taxon>Papilioninae</taxon>
        <taxon>Papilio</taxon>
    </lineage>
</organism>
<sequence length="69" mass="8100">MDVIKKFEELITIAEIVPGYVVGALFALCLANSIRNMDRRSKPNLYWDIHGTESWRIPHLFYTRLHLLL</sequence>
<keyword evidence="1" id="KW-1133">Transmembrane helix</keyword>
<keyword evidence="1" id="KW-0812">Transmembrane</keyword>
<accession>A0A0N1PF98</accession>
<feature type="transmembrane region" description="Helical" evidence="1">
    <location>
        <begin position="12"/>
        <end position="34"/>
    </location>
</feature>
<protein>
    <submittedName>
        <fullName evidence="2">Uncharacterized protein</fullName>
    </submittedName>
</protein>
<evidence type="ECO:0000313" key="3">
    <source>
        <dbReference type="Proteomes" id="UP000053268"/>
    </source>
</evidence>
<gene>
    <name evidence="2" type="ORF">RR46_00647</name>
</gene>
<dbReference type="Proteomes" id="UP000053268">
    <property type="component" value="Unassembled WGS sequence"/>
</dbReference>
<reference evidence="2 3" key="1">
    <citation type="journal article" date="2015" name="Nat. Commun.">
        <title>Outbred genome sequencing and CRISPR/Cas9 gene editing in butterflies.</title>
        <authorList>
            <person name="Li X."/>
            <person name="Fan D."/>
            <person name="Zhang W."/>
            <person name="Liu G."/>
            <person name="Zhang L."/>
            <person name="Zhao L."/>
            <person name="Fang X."/>
            <person name="Chen L."/>
            <person name="Dong Y."/>
            <person name="Chen Y."/>
            <person name="Ding Y."/>
            <person name="Zhao R."/>
            <person name="Feng M."/>
            <person name="Zhu Y."/>
            <person name="Feng Y."/>
            <person name="Jiang X."/>
            <person name="Zhu D."/>
            <person name="Xiang H."/>
            <person name="Feng X."/>
            <person name="Li S."/>
            <person name="Wang J."/>
            <person name="Zhang G."/>
            <person name="Kronforst M.R."/>
            <person name="Wang W."/>
        </authorList>
    </citation>
    <scope>NUCLEOTIDE SEQUENCE [LARGE SCALE GENOMIC DNA]</scope>
    <source>
        <strain evidence="2">Ya'a_city_454_Px</strain>
        <tissue evidence="2">Whole body</tissue>
    </source>
</reference>
<dbReference type="EMBL" id="KQ458594">
    <property type="protein sequence ID" value="KPJ05673.1"/>
    <property type="molecule type" value="Genomic_DNA"/>
</dbReference>
<proteinExistence type="predicted"/>
<keyword evidence="3" id="KW-1185">Reference proteome</keyword>